<reference evidence="4 5" key="1">
    <citation type="submission" date="2021-09" db="EMBL/GenBank/DDBJ databases">
        <title>Genomic insights and catalytic innovation underlie evolution of tropane alkaloids biosynthesis.</title>
        <authorList>
            <person name="Wang Y.-J."/>
            <person name="Tian T."/>
            <person name="Huang J.-P."/>
            <person name="Huang S.-X."/>
        </authorList>
    </citation>
    <scope>NUCLEOTIDE SEQUENCE [LARGE SCALE GENOMIC DNA]</scope>
    <source>
        <strain evidence="4">KIB-2018</strain>
        <tissue evidence="4">Leaf</tissue>
    </source>
</reference>
<dbReference type="PANTHER" id="PTHR37701">
    <property type="entry name" value="METHYL-CPG-BINDING DOMAIN-CONTAINING PROTEIN 8"/>
    <property type="match status" value="1"/>
</dbReference>
<feature type="compositionally biased region" description="Basic residues" evidence="2">
    <location>
        <begin position="164"/>
        <end position="173"/>
    </location>
</feature>
<dbReference type="PANTHER" id="PTHR37701:SF13">
    <property type="entry name" value="C2H2-TYPE DOMAIN-CONTAINING PROTEIN"/>
    <property type="match status" value="1"/>
</dbReference>
<dbReference type="InterPro" id="IPR013087">
    <property type="entry name" value="Znf_C2H2_type"/>
</dbReference>
<name>A0AAV8T6V2_9ROSI</name>
<evidence type="ECO:0000259" key="3">
    <source>
        <dbReference type="PROSITE" id="PS50157"/>
    </source>
</evidence>
<keyword evidence="1" id="KW-0863">Zinc-finger</keyword>
<dbReference type="Proteomes" id="UP001159364">
    <property type="component" value="Linkage Group LG06"/>
</dbReference>
<evidence type="ECO:0000256" key="2">
    <source>
        <dbReference type="SAM" id="MobiDB-lite"/>
    </source>
</evidence>
<gene>
    <name evidence="4" type="ORF">K2173_007929</name>
</gene>
<dbReference type="GO" id="GO:0008270">
    <property type="term" value="F:zinc ion binding"/>
    <property type="evidence" value="ECO:0007669"/>
    <property type="project" value="UniProtKB-KW"/>
</dbReference>
<sequence length="450" mass="50942">MAAVTVETTSPDQETNRLRAESIPVVDLRLLSQSELLSLSLLLLLLLCRLLSSQRPDVSTPKIDRSVFNESAGSRKQTFSRLRLASLCTKRTCKSSLLKSLFGDNSKENENVDDSDLVPVPIQEYLGFSSVKDQELLDVQVSFDGTEVSDAIAIPTGIIDAVPKKRKRGRRRKNENNVDNNNDNKTNQVAIETENWDSDSQDIDVNENEVEVMENKDREEMMMVNKNGLVVDLTALRGVEELYGEELRRRTTGLSTEAEVLGFLQGLPGEWGSRRNKRKVVDADLFGDALPVGWKLMLCLKRKAGQFVSCKEVSSYLLSFHGLHDANELDNGHFDSNMQFTDKITSGRLPRLLNMKINQRTQGGSGDCMQTGKRYNCHKCTMSFDEQDDLLEHLLSFHQRAPKRRICGTSINEEAILKNGKYQCQFCSKIFEEKHRYNVAFINLMMKTML</sequence>
<dbReference type="PROSITE" id="PS00028">
    <property type="entry name" value="ZINC_FINGER_C2H2_1"/>
    <property type="match status" value="1"/>
</dbReference>
<organism evidence="4 5">
    <name type="scientific">Erythroxylum novogranatense</name>
    <dbReference type="NCBI Taxonomy" id="1862640"/>
    <lineage>
        <taxon>Eukaryota</taxon>
        <taxon>Viridiplantae</taxon>
        <taxon>Streptophyta</taxon>
        <taxon>Embryophyta</taxon>
        <taxon>Tracheophyta</taxon>
        <taxon>Spermatophyta</taxon>
        <taxon>Magnoliopsida</taxon>
        <taxon>eudicotyledons</taxon>
        <taxon>Gunneridae</taxon>
        <taxon>Pentapetalae</taxon>
        <taxon>rosids</taxon>
        <taxon>fabids</taxon>
        <taxon>Malpighiales</taxon>
        <taxon>Erythroxylaceae</taxon>
        <taxon>Erythroxylum</taxon>
    </lineage>
</organism>
<proteinExistence type="predicted"/>
<protein>
    <recommendedName>
        <fullName evidence="3">C2H2-type domain-containing protein</fullName>
    </recommendedName>
</protein>
<evidence type="ECO:0000256" key="1">
    <source>
        <dbReference type="PROSITE-ProRule" id="PRU00042"/>
    </source>
</evidence>
<keyword evidence="5" id="KW-1185">Reference proteome</keyword>
<dbReference type="AlphaFoldDB" id="A0AAV8T6V2"/>
<dbReference type="PROSITE" id="PS50157">
    <property type="entry name" value="ZINC_FINGER_C2H2_2"/>
    <property type="match status" value="1"/>
</dbReference>
<dbReference type="EMBL" id="JAIWQS010000006">
    <property type="protein sequence ID" value="KAJ8762490.1"/>
    <property type="molecule type" value="Genomic_DNA"/>
</dbReference>
<feature type="domain" description="C2H2-type" evidence="3">
    <location>
        <begin position="375"/>
        <end position="403"/>
    </location>
</feature>
<evidence type="ECO:0000313" key="4">
    <source>
        <dbReference type="EMBL" id="KAJ8762490.1"/>
    </source>
</evidence>
<accession>A0AAV8T6V2</accession>
<feature type="region of interest" description="Disordered" evidence="2">
    <location>
        <begin position="164"/>
        <end position="188"/>
    </location>
</feature>
<evidence type="ECO:0000313" key="5">
    <source>
        <dbReference type="Proteomes" id="UP001159364"/>
    </source>
</evidence>
<keyword evidence="1" id="KW-0479">Metal-binding</keyword>
<keyword evidence="1" id="KW-0862">Zinc</keyword>
<comment type="caution">
    <text evidence="4">The sequence shown here is derived from an EMBL/GenBank/DDBJ whole genome shotgun (WGS) entry which is preliminary data.</text>
</comment>
<feature type="compositionally biased region" description="Low complexity" evidence="2">
    <location>
        <begin position="177"/>
        <end position="187"/>
    </location>
</feature>
<dbReference type="InterPro" id="IPR037472">
    <property type="entry name" value="MBD8"/>
</dbReference>